<name>A0AAF3EX53_9BILA</name>
<keyword evidence="1" id="KW-0732">Signal</keyword>
<proteinExistence type="predicted"/>
<dbReference type="WBParaSite" id="MBELARI_LOCUS18142">
    <property type="protein sequence ID" value="MBELARI_LOCUS18142"/>
    <property type="gene ID" value="MBELARI_LOCUS18142"/>
</dbReference>
<evidence type="ECO:0000313" key="2">
    <source>
        <dbReference type="Proteomes" id="UP000887575"/>
    </source>
</evidence>
<dbReference type="AlphaFoldDB" id="A0AAF3EX53"/>
<sequence>MRSKTAILFNILFFYGSTFAQIEDEVKINPEKAPPVVKSHEQLSLPRGITTVGAADSETSFVDADEKAQMKMNKTKTQTALLTNTTEKPEPEPELYKEGISLVPRNVCNMKSKSKLRNAKFIENITVTFHFADCGDPNAHFTWALALMAVNENLRAQRIDLIWTKRKHLHVTDHKAVYTTTLAMMPMRYGQSISDCQRLHYFDRCFQANDGYDEYGDDELVCFRRADALLFNYVYDGTHLVGLNKVDVKIVSLAVNTETNTEIVKVTHDYKHSILLPCKMVFDQRAIFQIGPGNGKFKPRMEYPEFGDLVDFNDLE</sequence>
<reference evidence="3" key="1">
    <citation type="submission" date="2024-02" db="UniProtKB">
        <authorList>
            <consortium name="WormBaseParasite"/>
        </authorList>
    </citation>
    <scope>IDENTIFICATION</scope>
</reference>
<organism evidence="2 3">
    <name type="scientific">Mesorhabditis belari</name>
    <dbReference type="NCBI Taxonomy" id="2138241"/>
    <lineage>
        <taxon>Eukaryota</taxon>
        <taxon>Metazoa</taxon>
        <taxon>Ecdysozoa</taxon>
        <taxon>Nematoda</taxon>
        <taxon>Chromadorea</taxon>
        <taxon>Rhabditida</taxon>
        <taxon>Rhabditina</taxon>
        <taxon>Rhabditomorpha</taxon>
        <taxon>Rhabditoidea</taxon>
        <taxon>Rhabditidae</taxon>
        <taxon>Mesorhabditinae</taxon>
        <taxon>Mesorhabditis</taxon>
    </lineage>
</organism>
<evidence type="ECO:0000313" key="3">
    <source>
        <dbReference type="WBParaSite" id="MBELARI_LOCUS18142"/>
    </source>
</evidence>
<evidence type="ECO:0000256" key="1">
    <source>
        <dbReference type="SAM" id="SignalP"/>
    </source>
</evidence>
<accession>A0AAF3EX53</accession>
<feature type="signal peptide" evidence="1">
    <location>
        <begin position="1"/>
        <end position="20"/>
    </location>
</feature>
<keyword evidence="2" id="KW-1185">Reference proteome</keyword>
<feature type="chain" id="PRO_5042035591" evidence="1">
    <location>
        <begin position="21"/>
        <end position="316"/>
    </location>
</feature>
<protein>
    <submittedName>
        <fullName evidence="3">Uncharacterized protein</fullName>
    </submittedName>
</protein>
<dbReference type="Proteomes" id="UP000887575">
    <property type="component" value="Unassembled WGS sequence"/>
</dbReference>